<feature type="compositionally biased region" description="Basic residues" evidence="1">
    <location>
        <begin position="82"/>
        <end position="92"/>
    </location>
</feature>
<dbReference type="Proteomes" id="UP000447876">
    <property type="component" value="Unassembled WGS sequence"/>
</dbReference>
<keyword evidence="2" id="KW-0472">Membrane</keyword>
<feature type="transmembrane region" description="Helical" evidence="2">
    <location>
        <begin position="6"/>
        <end position="22"/>
    </location>
</feature>
<name>A0A7X3CMD5_9BACL</name>
<gene>
    <name evidence="3" type="ORF">GNP95_11125</name>
</gene>
<keyword evidence="2" id="KW-0812">Transmembrane</keyword>
<comment type="caution">
    <text evidence="3">The sequence shown here is derived from an EMBL/GenBank/DDBJ whole genome shotgun (WGS) entry which is preliminary data.</text>
</comment>
<protein>
    <submittedName>
        <fullName evidence="3">Uncharacterized protein</fullName>
    </submittedName>
</protein>
<feature type="region of interest" description="Disordered" evidence="1">
    <location>
        <begin position="73"/>
        <end position="92"/>
    </location>
</feature>
<accession>A0A7X3CMD5</accession>
<dbReference type="AlphaFoldDB" id="A0A7X3CMD5"/>
<evidence type="ECO:0000256" key="2">
    <source>
        <dbReference type="SAM" id="Phobius"/>
    </source>
</evidence>
<evidence type="ECO:0000313" key="3">
    <source>
        <dbReference type="EMBL" id="MUG45538.1"/>
    </source>
</evidence>
<evidence type="ECO:0000313" key="4">
    <source>
        <dbReference type="Proteomes" id="UP000447876"/>
    </source>
</evidence>
<proteinExistence type="predicted"/>
<dbReference type="EMBL" id="WNZW01000003">
    <property type="protein sequence ID" value="MUG45538.1"/>
    <property type="molecule type" value="Genomic_DNA"/>
</dbReference>
<reference evidence="3 4" key="1">
    <citation type="submission" date="2019-11" db="EMBL/GenBank/DDBJ databases">
        <title>Draft genome sequences of five Paenibacillus species of dairy origin.</title>
        <authorList>
            <person name="Olajide A.M."/>
            <person name="Chen S."/>
            <person name="Lapointe G."/>
        </authorList>
    </citation>
    <scope>NUCLEOTIDE SEQUENCE [LARGE SCALE GENOMIC DNA]</scope>
    <source>
        <strain evidence="3 4">12CR55</strain>
    </source>
</reference>
<evidence type="ECO:0000256" key="1">
    <source>
        <dbReference type="SAM" id="MobiDB-lite"/>
    </source>
</evidence>
<keyword evidence="2" id="KW-1133">Transmembrane helix</keyword>
<sequence>MDITAIVGLVTAIVGALLGWTGRSRQIRREERSDGSGEGALRQDVEYIKRGVDDIKVDMRIQNQRVDGISERVTRVEESAKQAHKRLDRLEE</sequence>
<dbReference type="OrthoDB" id="2087365at2"/>
<organism evidence="3 4">
    <name type="scientific">Paenibacillus woosongensis</name>
    <dbReference type="NCBI Taxonomy" id="307580"/>
    <lineage>
        <taxon>Bacteria</taxon>
        <taxon>Bacillati</taxon>
        <taxon>Bacillota</taxon>
        <taxon>Bacilli</taxon>
        <taxon>Bacillales</taxon>
        <taxon>Paenibacillaceae</taxon>
        <taxon>Paenibacillus</taxon>
    </lineage>
</organism>